<organism evidence="1 2">
    <name type="scientific">Tilletia indica</name>
    <dbReference type="NCBI Taxonomy" id="43049"/>
    <lineage>
        <taxon>Eukaryota</taxon>
        <taxon>Fungi</taxon>
        <taxon>Dikarya</taxon>
        <taxon>Basidiomycota</taxon>
        <taxon>Ustilaginomycotina</taxon>
        <taxon>Exobasidiomycetes</taxon>
        <taxon>Tilletiales</taxon>
        <taxon>Tilletiaceae</taxon>
        <taxon>Tilletia</taxon>
    </lineage>
</organism>
<keyword evidence="2" id="KW-1185">Reference proteome</keyword>
<dbReference type="EMBL" id="LWDF02002470">
    <property type="protein sequence ID" value="KAE8235969.1"/>
    <property type="molecule type" value="Genomic_DNA"/>
</dbReference>
<dbReference type="Proteomes" id="UP000077521">
    <property type="component" value="Unassembled WGS sequence"/>
</dbReference>
<evidence type="ECO:0000313" key="1">
    <source>
        <dbReference type="EMBL" id="KAE8235969.1"/>
    </source>
</evidence>
<accession>A0A177T3T0</accession>
<reference evidence="1" key="1">
    <citation type="submission" date="2016-04" db="EMBL/GenBank/DDBJ databases">
        <authorList>
            <person name="Nguyen H.D."/>
            <person name="Samba Siva P."/>
            <person name="Cullis J."/>
            <person name="Levesque C.A."/>
            <person name="Hambleton S."/>
        </authorList>
    </citation>
    <scope>NUCLEOTIDE SEQUENCE</scope>
    <source>
        <strain evidence="1">DAOMC 236416</strain>
    </source>
</reference>
<dbReference type="AlphaFoldDB" id="A0A177T3T0"/>
<proteinExistence type="predicted"/>
<name>A0A177T3T0_9BASI</name>
<protein>
    <submittedName>
        <fullName evidence="1">Uncharacterized protein</fullName>
    </submittedName>
</protein>
<evidence type="ECO:0000313" key="2">
    <source>
        <dbReference type="Proteomes" id="UP000077521"/>
    </source>
</evidence>
<sequence>MSDTIDPSLLWPRTDNNNTPYPHHDLFSGESSFIEPYDPSTSIDPQAFGLAVSQLASYIAPHSPTILSSGHSDSFTTPSYQEPSISFDSAIYFVFNRFSHMDEVSQDGWFAYVEPWIRRHVTRLINQATLPLTQEVDRLTAACEALDRALRGQVRLSANTFHFPAASAWSQRAYDIHEFRTMNHRTGRKLAAELILIAEGDIHHPTILANPIYSRCLQHFGPVSDH</sequence>
<gene>
    <name evidence="1" type="ORF">A4X13_0g9312</name>
</gene>
<comment type="caution">
    <text evidence="1">The sequence shown here is derived from an EMBL/GenBank/DDBJ whole genome shotgun (WGS) entry which is preliminary data.</text>
</comment>
<reference evidence="1" key="2">
    <citation type="journal article" date="2019" name="IMA Fungus">
        <title>Genome sequencing and comparison of five Tilletia species to identify candidate genes for the detection of regulated species infecting wheat.</title>
        <authorList>
            <person name="Nguyen H.D.T."/>
            <person name="Sultana T."/>
            <person name="Kesanakurti P."/>
            <person name="Hambleton S."/>
        </authorList>
    </citation>
    <scope>NUCLEOTIDE SEQUENCE</scope>
    <source>
        <strain evidence="1">DAOMC 236416</strain>
    </source>
</reference>